<evidence type="ECO:0000256" key="2">
    <source>
        <dbReference type="ARBA" id="ARBA00006343"/>
    </source>
</evidence>
<comment type="caution">
    <text evidence="7">The sequence shown here is derived from an EMBL/GenBank/DDBJ whole genome shotgun (WGS) entry which is preliminary data.</text>
</comment>
<organism evidence="7 8">
    <name type="scientific">Flemingia macrophylla</name>
    <dbReference type="NCBI Taxonomy" id="520843"/>
    <lineage>
        <taxon>Eukaryota</taxon>
        <taxon>Viridiplantae</taxon>
        <taxon>Streptophyta</taxon>
        <taxon>Embryophyta</taxon>
        <taxon>Tracheophyta</taxon>
        <taxon>Spermatophyta</taxon>
        <taxon>Magnoliopsida</taxon>
        <taxon>eudicotyledons</taxon>
        <taxon>Gunneridae</taxon>
        <taxon>Pentapetalae</taxon>
        <taxon>rosids</taxon>
        <taxon>fabids</taxon>
        <taxon>Fabales</taxon>
        <taxon>Fabaceae</taxon>
        <taxon>Papilionoideae</taxon>
        <taxon>50 kb inversion clade</taxon>
        <taxon>NPAAA clade</taxon>
        <taxon>indigoferoid/millettioid clade</taxon>
        <taxon>Phaseoleae</taxon>
        <taxon>Flemingia</taxon>
    </lineage>
</organism>
<dbReference type="InterPro" id="IPR038437">
    <property type="entry name" value="GINS_Psf3_sf"/>
</dbReference>
<keyword evidence="4" id="KW-0539">Nucleus</keyword>
<evidence type="ECO:0000256" key="3">
    <source>
        <dbReference type="ARBA" id="ARBA00022705"/>
    </source>
</evidence>
<dbReference type="GO" id="GO:0005634">
    <property type="term" value="C:nucleus"/>
    <property type="evidence" value="ECO:0007669"/>
    <property type="project" value="UniProtKB-SubCell"/>
</dbReference>
<comment type="similarity">
    <text evidence="2">Belongs to the GINS3/PSF3 family.</text>
</comment>
<keyword evidence="8" id="KW-1185">Reference proteome</keyword>
<dbReference type="AlphaFoldDB" id="A0ABD1MC69"/>
<dbReference type="InterPro" id="IPR021151">
    <property type="entry name" value="GINS_A"/>
</dbReference>
<dbReference type="PANTHER" id="PTHR22768">
    <property type="entry name" value="DNA REPLICATION COMPLEX GINS PROTEIN PSF3"/>
    <property type="match status" value="1"/>
</dbReference>
<evidence type="ECO:0000259" key="5">
    <source>
        <dbReference type="Pfam" id="PF05916"/>
    </source>
</evidence>
<feature type="domain" description="DNA replication complex GINS protein PSF3 N-terminal" evidence="6">
    <location>
        <begin position="5"/>
        <end position="55"/>
    </location>
</feature>
<proteinExistence type="inferred from homology"/>
<dbReference type="SUPFAM" id="SSF158573">
    <property type="entry name" value="GINS helical bundle-like"/>
    <property type="match status" value="1"/>
</dbReference>
<name>A0ABD1MC69_9FABA</name>
<protein>
    <recommendedName>
        <fullName evidence="9">GINS subunit domain-containing protein</fullName>
    </recommendedName>
</protein>
<comment type="subcellular location">
    <subcellularLocation>
        <location evidence="1">Nucleus</location>
    </subcellularLocation>
</comment>
<evidence type="ECO:0008006" key="9">
    <source>
        <dbReference type="Google" id="ProtNLM"/>
    </source>
</evidence>
<evidence type="ECO:0000259" key="6">
    <source>
        <dbReference type="Pfam" id="PF22466"/>
    </source>
</evidence>
<reference evidence="7 8" key="1">
    <citation type="submission" date="2024-08" db="EMBL/GenBank/DDBJ databases">
        <title>Insights into the chromosomal genome structure of Flemingia macrophylla.</title>
        <authorList>
            <person name="Ding Y."/>
            <person name="Zhao Y."/>
            <person name="Bi W."/>
            <person name="Wu M."/>
            <person name="Zhao G."/>
            <person name="Gong Y."/>
            <person name="Li W."/>
            <person name="Zhang P."/>
        </authorList>
    </citation>
    <scope>NUCLEOTIDE SEQUENCE [LARGE SCALE GENOMIC DNA]</scope>
    <source>
        <strain evidence="7">DYQJB</strain>
        <tissue evidence="7">Leaf</tissue>
    </source>
</reference>
<dbReference type="Pfam" id="PF05916">
    <property type="entry name" value="Sld5"/>
    <property type="match status" value="1"/>
</dbReference>
<feature type="domain" description="GINS subunit" evidence="5">
    <location>
        <begin position="69"/>
        <end position="164"/>
    </location>
</feature>
<dbReference type="GO" id="GO:0006260">
    <property type="term" value="P:DNA replication"/>
    <property type="evidence" value="ECO:0007669"/>
    <property type="project" value="UniProtKB-KW"/>
</dbReference>
<dbReference type="CDD" id="cd21693">
    <property type="entry name" value="GINS_B_Psf3"/>
    <property type="match status" value="1"/>
</dbReference>
<dbReference type="Pfam" id="PF22466">
    <property type="entry name" value="PSF3_N"/>
    <property type="match status" value="1"/>
</dbReference>
<dbReference type="SUPFAM" id="SSF160059">
    <property type="entry name" value="PriA/YqbF domain"/>
    <property type="match status" value="1"/>
</dbReference>
<gene>
    <name evidence="7" type="ORF">Fmac_014577</name>
</gene>
<accession>A0ABD1MC69</accession>
<keyword evidence="3" id="KW-0235">DNA replication</keyword>
<dbReference type="InterPro" id="IPR036224">
    <property type="entry name" value="GINS_bundle-like_dom_sf"/>
</dbReference>
<dbReference type="InterPro" id="IPR055221">
    <property type="entry name" value="PSF3_N"/>
</dbReference>
<dbReference type="InterPro" id="IPR010492">
    <property type="entry name" value="GINS_Psf3"/>
</dbReference>
<evidence type="ECO:0000313" key="7">
    <source>
        <dbReference type="EMBL" id="KAL2333364.1"/>
    </source>
</evidence>
<evidence type="ECO:0000256" key="4">
    <source>
        <dbReference type="ARBA" id="ARBA00023242"/>
    </source>
</evidence>
<sequence length="183" mass="20768">MAKYYDIDDISIEEEHVLVTFQKAASGVGIDPGSESDFIETGSKVELPFWLAHELKLRQAVSVNVPSCFNQKTRSEIQADAAGVNLRSRCPFFYEFGCKIAPIVDDRKIGIVLLSAFKSRYKEILTKAHSVAFAARSKFWNILTNEEINLYEAAQSAMTSFKKWRMGGPRFQIASVLRKRKMY</sequence>
<dbReference type="EMBL" id="JBGMDY010000005">
    <property type="protein sequence ID" value="KAL2333364.1"/>
    <property type="molecule type" value="Genomic_DNA"/>
</dbReference>
<dbReference type="CDD" id="cd11713">
    <property type="entry name" value="GINS_A_psf3"/>
    <property type="match status" value="1"/>
</dbReference>
<evidence type="ECO:0000256" key="1">
    <source>
        <dbReference type="ARBA" id="ARBA00004123"/>
    </source>
</evidence>
<dbReference type="PANTHER" id="PTHR22768:SF0">
    <property type="entry name" value="DNA REPLICATION COMPLEX GINS PROTEIN PSF3"/>
    <property type="match status" value="1"/>
</dbReference>
<dbReference type="Proteomes" id="UP001603857">
    <property type="component" value="Unassembled WGS sequence"/>
</dbReference>
<dbReference type="Gene3D" id="1.20.58.2050">
    <property type="match status" value="1"/>
</dbReference>
<evidence type="ECO:0000313" key="8">
    <source>
        <dbReference type="Proteomes" id="UP001603857"/>
    </source>
</evidence>